<name>A0A8J6TN32_9BACT</name>
<evidence type="ECO:0000313" key="2">
    <source>
        <dbReference type="Proteomes" id="UP000603434"/>
    </source>
</evidence>
<accession>A0A8J6TN32</accession>
<organism evidence="1 2">
    <name type="scientific">Candidatus Desulfatibia profunda</name>
    <dbReference type="NCBI Taxonomy" id="2841695"/>
    <lineage>
        <taxon>Bacteria</taxon>
        <taxon>Pseudomonadati</taxon>
        <taxon>Thermodesulfobacteriota</taxon>
        <taxon>Desulfobacteria</taxon>
        <taxon>Desulfobacterales</taxon>
        <taxon>Desulfobacterales incertae sedis</taxon>
        <taxon>Candidatus Desulfatibia</taxon>
    </lineage>
</organism>
<gene>
    <name evidence="1" type="ORF">H8E23_11685</name>
</gene>
<proteinExistence type="predicted"/>
<reference evidence="1 2" key="1">
    <citation type="submission" date="2020-08" db="EMBL/GenBank/DDBJ databases">
        <title>Bridging the membrane lipid divide: bacteria of the FCB group superphylum have the potential to synthesize archaeal ether lipids.</title>
        <authorList>
            <person name="Villanueva L."/>
            <person name="Von Meijenfeldt F.A.B."/>
            <person name="Westbye A.B."/>
            <person name="Yadav S."/>
            <person name="Hopmans E.C."/>
            <person name="Dutilh B.E."/>
            <person name="Sinninghe Damste J.S."/>
        </authorList>
    </citation>
    <scope>NUCLEOTIDE SEQUENCE [LARGE SCALE GENOMIC DNA]</scope>
    <source>
        <strain evidence="1">NIOZ-UU30</strain>
    </source>
</reference>
<protein>
    <submittedName>
        <fullName evidence="1">SAP domain-containing protein</fullName>
    </submittedName>
</protein>
<dbReference type="EMBL" id="JACNJH010000165">
    <property type="protein sequence ID" value="MBC8362046.1"/>
    <property type="molecule type" value="Genomic_DNA"/>
</dbReference>
<dbReference type="Proteomes" id="UP000603434">
    <property type="component" value="Unassembled WGS sequence"/>
</dbReference>
<comment type="caution">
    <text evidence="1">The sequence shown here is derived from an EMBL/GenBank/DDBJ whole genome shotgun (WGS) entry which is preliminary data.</text>
</comment>
<evidence type="ECO:0000313" key="1">
    <source>
        <dbReference type="EMBL" id="MBC8362046.1"/>
    </source>
</evidence>
<sequence>MADKKDRGRDDNLPDITHLIRSIQQLEGNQDCFGRADADCDRRDCAWREYCLKKS</sequence>
<dbReference type="AlphaFoldDB" id="A0A8J6TN32"/>